<gene>
    <name evidence="1" type="ORF">Amon02_000113300</name>
</gene>
<organism evidence="1 2">
    <name type="scientific">Ambrosiozyma monospora</name>
    <name type="common">Yeast</name>
    <name type="synonym">Endomycopsis monosporus</name>
    <dbReference type="NCBI Taxonomy" id="43982"/>
    <lineage>
        <taxon>Eukaryota</taxon>
        <taxon>Fungi</taxon>
        <taxon>Dikarya</taxon>
        <taxon>Ascomycota</taxon>
        <taxon>Saccharomycotina</taxon>
        <taxon>Pichiomycetes</taxon>
        <taxon>Pichiales</taxon>
        <taxon>Pichiaceae</taxon>
        <taxon>Ambrosiozyma</taxon>
    </lineage>
</organism>
<evidence type="ECO:0000313" key="1">
    <source>
        <dbReference type="EMBL" id="GME72790.1"/>
    </source>
</evidence>
<accession>A0ACB5SUF6</accession>
<dbReference type="Proteomes" id="UP001165064">
    <property type="component" value="Unassembled WGS sequence"/>
</dbReference>
<keyword evidence="2" id="KW-1185">Reference proteome</keyword>
<evidence type="ECO:0000313" key="2">
    <source>
        <dbReference type="Proteomes" id="UP001165064"/>
    </source>
</evidence>
<protein>
    <submittedName>
        <fullName evidence="1">Unnamed protein product</fullName>
    </submittedName>
</protein>
<comment type="caution">
    <text evidence="1">The sequence shown here is derived from an EMBL/GenBank/DDBJ whole genome shotgun (WGS) entry which is preliminary data.</text>
</comment>
<proteinExistence type="predicted"/>
<sequence length="384" mass="44306">MIVDLYDDKVEIDDDSKALLVRLLGKLKFTINGNEIKNPEEKENEKTGTEQEDEQFKDEEIDNLITTLTKNSSTQSHLNHLHRQLASHLTHTIQIQRRHSHIPRKSALDPTYLNTILLSKTIHDKRLKYINRLKQKLSRPSSAKLAVSSNYACLVRTPWNETLRFKGEGLVFGYAEREIERAARGLNECEGYSGKWKELVAMERKWEKLIARNGVDGEDGKGKVCKGKSEDGKGGDWEFVFREPVKQLEEQKRRAVKQKEQFNKKLRCIYDKLKPVFDSMFVNSRVNFQRLLIELQLHYGGGEGSVYLDVVGEGDLGELLKKHGFADPLKITGVPNMKTKSQLFKENPFGDELHWVVKEQDLRMLNTEGVRMSLDKKKRKKAKN</sequence>
<dbReference type="EMBL" id="BSXS01000511">
    <property type="protein sequence ID" value="GME72790.1"/>
    <property type="molecule type" value="Genomic_DNA"/>
</dbReference>
<name>A0ACB5SUF6_AMBMO</name>
<reference evidence="1" key="1">
    <citation type="submission" date="2023-04" db="EMBL/GenBank/DDBJ databases">
        <title>Ambrosiozyma monospora NBRC 10751.</title>
        <authorList>
            <person name="Ichikawa N."/>
            <person name="Sato H."/>
            <person name="Tonouchi N."/>
        </authorList>
    </citation>
    <scope>NUCLEOTIDE SEQUENCE</scope>
    <source>
        <strain evidence="1">NBRC 10751</strain>
    </source>
</reference>